<dbReference type="InParanoid" id="C5L446"/>
<dbReference type="InterPro" id="IPR036291">
    <property type="entry name" value="NAD(P)-bd_dom_sf"/>
</dbReference>
<sequence length="119" mass="12546">MPLIAQGISLRVVGRCASEGITPSCGNICQVFNIGADTPYSVNRLAQEISTAMGEADYPLKYEPARLEVVNAVASHEKVRRIFSPPATVDLAVGLKRTVDCTTAATAGRICANVGVKVI</sequence>
<dbReference type="AlphaFoldDB" id="C5L446"/>
<dbReference type="SUPFAM" id="SSF51735">
    <property type="entry name" value="NAD(P)-binding Rossmann-fold domains"/>
    <property type="match status" value="1"/>
</dbReference>
<evidence type="ECO:0000313" key="2">
    <source>
        <dbReference type="Proteomes" id="UP000007800"/>
    </source>
</evidence>
<protein>
    <submittedName>
        <fullName evidence="1">Uncharacterized protein</fullName>
    </submittedName>
</protein>
<name>C5L446_PERM5</name>
<reference evidence="1 2" key="1">
    <citation type="submission" date="2008-07" db="EMBL/GenBank/DDBJ databases">
        <authorList>
            <person name="El-Sayed N."/>
            <person name="Caler E."/>
            <person name="Inman J."/>
            <person name="Amedeo P."/>
            <person name="Hass B."/>
            <person name="Wortman J."/>
        </authorList>
    </citation>
    <scope>NUCLEOTIDE SEQUENCE [LARGE SCALE GENOMIC DNA]</scope>
    <source>
        <strain evidence="2">ATCC 50983 / TXsc</strain>
    </source>
</reference>
<keyword evidence="2" id="KW-1185">Reference proteome</keyword>
<organism evidence="2">
    <name type="scientific">Perkinsus marinus (strain ATCC 50983 / TXsc)</name>
    <dbReference type="NCBI Taxonomy" id="423536"/>
    <lineage>
        <taxon>Eukaryota</taxon>
        <taxon>Sar</taxon>
        <taxon>Alveolata</taxon>
        <taxon>Perkinsozoa</taxon>
        <taxon>Perkinsea</taxon>
        <taxon>Perkinsida</taxon>
        <taxon>Perkinsidae</taxon>
        <taxon>Perkinsus</taxon>
    </lineage>
</organism>
<dbReference type="RefSeq" id="XP_002776696.1">
    <property type="nucleotide sequence ID" value="XM_002776650.1"/>
</dbReference>
<proteinExistence type="predicted"/>
<dbReference type="Proteomes" id="UP000007800">
    <property type="component" value="Unassembled WGS sequence"/>
</dbReference>
<dbReference type="EMBL" id="GG678949">
    <property type="protein sequence ID" value="EER08512.1"/>
    <property type="molecule type" value="Genomic_DNA"/>
</dbReference>
<dbReference type="Gene3D" id="3.40.50.720">
    <property type="entry name" value="NAD(P)-binding Rossmann-like Domain"/>
    <property type="match status" value="1"/>
</dbReference>
<dbReference type="GeneID" id="9041875"/>
<dbReference type="Gene3D" id="3.90.25.10">
    <property type="entry name" value="UDP-galactose 4-epimerase, domain 1"/>
    <property type="match status" value="1"/>
</dbReference>
<evidence type="ECO:0000313" key="1">
    <source>
        <dbReference type="EMBL" id="EER08512.1"/>
    </source>
</evidence>
<accession>C5L446</accession>
<gene>
    <name evidence="1" type="ORF">Pmar_PMAR015931</name>
</gene>